<keyword evidence="8" id="KW-0010">Activator</keyword>
<name>A0ABU3B4W2_9GAMM</name>
<dbReference type="InterPro" id="IPR009061">
    <property type="entry name" value="DNA-bd_dom_put_sf"/>
</dbReference>
<dbReference type="Pfam" id="PF09278">
    <property type="entry name" value="MerR-DNA-bind"/>
    <property type="match status" value="1"/>
</dbReference>
<protein>
    <recommendedName>
        <fullName evidence="1">Mercuric resistance operon regulatory protein</fullName>
    </recommendedName>
</protein>
<evidence type="ECO:0000256" key="3">
    <source>
        <dbReference type="ARBA" id="ARBA00022491"/>
    </source>
</evidence>
<dbReference type="InterPro" id="IPR000551">
    <property type="entry name" value="MerR-type_HTH_dom"/>
</dbReference>
<keyword evidence="4" id="KW-0479">Metal-binding</keyword>
<proteinExistence type="predicted"/>
<dbReference type="Proteomes" id="UP001259982">
    <property type="component" value="Unassembled WGS sequence"/>
</dbReference>
<keyword evidence="9" id="KW-0804">Transcription</keyword>
<comment type="function">
    <text evidence="10">Mediates the mercuric-dependent induction of mercury resistance operon. In the absence of mercury MerR represses transcription by binding tightly to the mer operator region; when mercury is present the dimeric complex binds a single ion and becomes a potent transcriptional activator, while remaining bound to the mer site.</text>
</comment>
<evidence type="ECO:0000256" key="6">
    <source>
        <dbReference type="ARBA" id="ARBA00023015"/>
    </source>
</evidence>
<organism evidence="12 13">
    <name type="scientific">Spectribacter acetivorans</name>
    <dbReference type="NCBI Taxonomy" id="3075603"/>
    <lineage>
        <taxon>Bacteria</taxon>
        <taxon>Pseudomonadati</taxon>
        <taxon>Pseudomonadota</taxon>
        <taxon>Gammaproteobacteria</taxon>
        <taxon>Salinisphaerales</taxon>
        <taxon>Salinisphaeraceae</taxon>
        <taxon>Spectribacter</taxon>
    </lineage>
</organism>
<keyword evidence="6" id="KW-0805">Transcription regulation</keyword>
<feature type="domain" description="HTH merR-type" evidence="11">
    <location>
        <begin position="1"/>
        <end position="69"/>
    </location>
</feature>
<dbReference type="SMART" id="SM00422">
    <property type="entry name" value="HTH_MERR"/>
    <property type="match status" value="1"/>
</dbReference>
<dbReference type="PRINTS" id="PR00040">
    <property type="entry name" value="HTHMERR"/>
</dbReference>
<dbReference type="CDD" id="cd04783">
    <property type="entry name" value="HTH_MerR1"/>
    <property type="match status" value="1"/>
</dbReference>
<reference evidence="12 13" key="1">
    <citation type="submission" date="2023-09" db="EMBL/GenBank/DDBJ databases">
        <authorList>
            <person name="Rey-Velasco X."/>
        </authorList>
    </citation>
    <scope>NUCLEOTIDE SEQUENCE [LARGE SCALE GENOMIC DNA]</scope>
    <source>
        <strain evidence="12 13">P385</strain>
    </source>
</reference>
<dbReference type="Gene3D" id="1.10.1660.10">
    <property type="match status" value="1"/>
</dbReference>
<dbReference type="EMBL" id="JAVRHY010000002">
    <property type="protein sequence ID" value="MDT0617487.1"/>
    <property type="molecule type" value="Genomic_DNA"/>
</dbReference>
<dbReference type="InterPro" id="IPR015358">
    <property type="entry name" value="Tscrpt_reg_MerR_DNA-bd"/>
</dbReference>
<dbReference type="InterPro" id="IPR011794">
    <property type="entry name" value="MerR"/>
</dbReference>
<dbReference type="GO" id="GO:0003677">
    <property type="term" value="F:DNA binding"/>
    <property type="evidence" value="ECO:0007669"/>
    <property type="project" value="UniProtKB-KW"/>
</dbReference>
<dbReference type="PROSITE" id="PS00552">
    <property type="entry name" value="HTH_MERR_1"/>
    <property type="match status" value="1"/>
</dbReference>
<keyword evidence="2" id="KW-0475">Mercuric resistance</keyword>
<comment type="caution">
    <text evidence="12">The sequence shown here is derived from an EMBL/GenBank/DDBJ whole genome shotgun (WGS) entry which is preliminary data.</text>
</comment>
<sequence>MTIGTVARRAGVNLQTVRYYQRRGLIEQPSKPPSGYRRYNSDVVERIRFVKRAQELGFSLAEIGELLELGDGRCDDVRQVAEGQRALVARRIADLAAMQDTLDALIERCRHERHPGHCPLIESLSRNG</sequence>
<evidence type="ECO:0000259" key="11">
    <source>
        <dbReference type="PROSITE" id="PS50937"/>
    </source>
</evidence>
<evidence type="ECO:0000313" key="13">
    <source>
        <dbReference type="Proteomes" id="UP001259982"/>
    </source>
</evidence>
<keyword evidence="3" id="KW-0678">Repressor</keyword>
<evidence type="ECO:0000256" key="4">
    <source>
        <dbReference type="ARBA" id="ARBA00022723"/>
    </source>
</evidence>
<dbReference type="SUPFAM" id="SSF46955">
    <property type="entry name" value="Putative DNA-binding domain"/>
    <property type="match status" value="1"/>
</dbReference>
<evidence type="ECO:0000256" key="8">
    <source>
        <dbReference type="ARBA" id="ARBA00023159"/>
    </source>
</evidence>
<dbReference type="RefSeq" id="WP_311657280.1">
    <property type="nucleotide sequence ID" value="NZ_JAVRHY010000002.1"/>
</dbReference>
<keyword evidence="13" id="KW-1185">Reference proteome</keyword>
<keyword evidence="7 12" id="KW-0238">DNA-binding</keyword>
<keyword evidence="5" id="KW-0476">Mercury</keyword>
<evidence type="ECO:0000256" key="9">
    <source>
        <dbReference type="ARBA" id="ARBA00023163"/>
    </source>
</evidence>
<dbReference type="PANTHER" id="PTHR30204:SF69">
    <property type="entry name" value="MERR-FAMILY TRANSCRIPTIONAL REGULATOR"/>
    <property type="match status" value="1"/>
</dbReference>
<gene>
    <name evidence="12" type="ORF">RM531_03300</name>
</gene>
<evidence type="ECO:0000256" key="7">
    <source>
        <dbReference type="ARBA" id="ARBA00023125"/>
    </source>
</evidence>
<accession>A0ABU3B4W2</accession>
<evidence type="ECO:0000256" key="2">
    <source>
        <dbReference type="ARBA" id="ARBA00022466"/>
    </source>
</evidence>
<evidence type="ECO:0000313" key="12">
    <source>
        <dbReference type="EMBL" id="MDT0617487.1"/>
    </source>
</evidence>
<dbReference type="PANTHER" id="PTHR30204">
    <property type="entry name" value="REDOX-CYCLING DRUG-SENSING TRANSCRIPTIONAL ACTIVATOR SOXR"/>
    <property type="match status" value="1"/>
</dbReference>
<dbReference type="PROSITE" id="PS50937">
    <property type="entry name" value="HTH_MERR_2"/>
    <property type="match status" value="1"/>
</dbReference>
<evidence type="ECO:0000256" key="5">
    <source>
        <dbReference type="ARBA" id="ARBA00022914"/>
    </source>
</evidence>
<dbReference type="InterPro" id="IPR047057">
    <property type="entry name" value="MerR_fam"/>
</dbReference>
<dbReference type="Pfam" id="PF00376">
    <property type="entry name" value="MerR"/>
    <property type="match status" value="1"/>
</dbReference>
<evidence type="ECO:0000256" key="1">
    <source>
        <dbReference type="ARBA" id="ARBA00017146"/>
    </source>
</evidence>
<evidence type="ECO:0000256" key="10">
    <source>
        <dbReference type="ARBA" id="ARBA00024874"/>
    </source>
</evidence>